<reference evidence="2" key="1">
    <citation type="submission" date="2015-05" db="UniProtKB">
        <authorList>
            <consortium name="EnsemblMetazoa"/>
        </authorList>
    </citation>
    <scope>IDENTIFICATION</scope>
</reference>
<dbReference type="eggNOG" id="ENOG502SGV2">
    <property type="taxonomic scope" value="Eukaryota"/>
</dbReference>
<dbReference type="Gene3D" id="3.90.1200.10">
    <property type="match status" value="2"/>
</dbReference>
<dbReference type="AlphaFoldDB" id="T1HWJ6"/>
<proteinExistence type="predicted"/>
<evidence type="ECO:0000313" key="2">
    <source>
        <dbReference type="EnsemblMetazoa" id="RPRC008416-PA"/>
    </source>
</evidence>
<sequence>FVNEVCFYSKLLPFLSKIDASAYNFFPKYYYGCATFGKNINKDAVILEDLSTMGFKPSKLGRELDFDHITLILQTLGKIHALSYKSKKEHPEVFRRLLSDLKNETELVEDFVATSVCRAAMSYQGSSKDVSKLRDTCCKDPLQSFRDSMIPKEPFAVLCHGDLCSNNMLFLYNKHGKPEVLKLVDLQRCRYASPAIDLSLFLLYNTTTGTKTHWDYFLRVYHESLRTAYTDVAVPSFKEFMDDFTQHVFYGITACCYMFHVITLLTKCFSYSKKGFQIASNLYFVKVITGNIERSLIVKTQLSYRIVSEQEYRDSLFVNEVCFYSKLLPFLSKIDASAFNFFPKYYYGCATFGKNINKDAVILEDLSSMGFKPSNQGRELDFDHIMLILQTLGKFHALSYKSKKAYPEVFRRLLSDLKNETESVEDFVETALYSAAMSYQGPQKDVLKLRDTYCKDPLKSYQKSMIPKEPFAVLCHGDLCSNNMLFLYNKHGKPEVLKLVDLQRCRYASPAIDLSLFLLYNTTTGTKTHWDYFLRVYHE</sequence>
<dbReference type="InterPro" id="IPR011009">
    <property type="entry name" value="Kinase-like_dom_sf"/>
</dbReference>
<dbReference type="PANTHER" id="PTHR11012">
    <property type="entry name" value="PROTEIN KINASE-LIKE DOMAIN-CONTAINING"/>
    <property type="match status" value="1"/>
</dbReference>
<dbReference type="EnsemblMetazoa" id="RPRC008416-RA">
    <property type="protein sequence ID" value="RPRC008416-PA"/>
    <property type="gene ID" value="RPRC008416"/>
</dbReference>
<feature type="domain" description="CHK kinase-like" evidence="1">
    <location>
        <begin position="45"/>
        <end position="231"/>
    </location>
</feature>
<evidence type="ECO:0000313" key="3">
    <source>
        <dbReference type="Proteomes" id="UP000015103"/>
    </source>
</evidence>
<dbReference type="InterPro" id="IPR004119">
    <property type="entry name" value="EcKL"/>
</dbReference>
<dbReference type="Pfam" id="PF02958">
    <property type="entry name" value="EcKL"/>
    <property type="match status" value="2"/>
</dbReference>
<accession>T1HWJ6</accession>
<dbReference type="SMART" id="SM00587">
    <property type="entry name" value="CHK"/>
    <property type="match status" value="2"/>
</dbReference>
<dbReference type="EMBL" id="ACPB03013303">
    <property type="status" value="NOT_ANNOTATED_CDS"/>
    <property type="molecule type" value="Genomic_DNA"/>
</dbReference>
<dbReference type="HOGENOM" id="CLU_505873_0_0_1"/>
<evidence type="ECO:0000259" key="1">
    <source>
        <dbReference type="SMART" id="SM00587"/>
    </source>
</evidence>
<protein>
    <recommendedName>
        <fullName evidence="1">CHK kinase-like domain-containing protein</fullName>
    </recommendedName>
</protein>
<name>T1HWJ6_RHOPR</name>
<keyword evidence="3" id="KW-1185">Reference proteome</keyword>
<dbReference type="PANTHER" id="PTHR11012:SF8">
    <property type="entry name" value="JUVENILE HORMONE-INDUCIBLE PROTEIN 26"/>
    <property type="match status" value="1"/>
</dbReference>
<organism evidence="2 3">
    <name type="scientific">Rhodnius prolixus</name>
    <name type="common">Triatomid bug</name>
    <dbReference type="NCBI Taxonomy" id="13249"/>
    <lineage>
        <taxon>Eukaryota</taxon>
        <taxon>Metazoa</taxon>
        <taxon>Ecdysozoa</taxon>
        <taxon>Arthropoda</taxon>
        <taxon>Hexapoda</taxon>
        <taxon>Insecta</taxon>
        <taxon>Pterygota</taxon>
        <taxon>Neoptera</taxon>
        <taxon>Paraneoptera</taxon>
        <taxon>Hemiptera</taxon>
        <taxon>Heteroptera</taxon>
        <taxon>Panheteroptera</taxon>
        <taxon>Cimicomorpha</taxon>
        <taxon>Reduviidae</taxon>
        <taxon>Triatominae</taxon>
        <taxon>Rhodnius</taxon>
    </lineage>
</organism>
<dbReference type="OMA" id="QEANFND"/>
<dbReference type="InParanoid" id="T1HWJ6"/>
<dbReference type="InterPro" id="IPR015897">
    <property type="entry name" value="CHK_kinase-like"/>
</dbReference>
<feature type="domain" description="CHK kinase-like" evidence="1">
    <location>
        <begin position="361"/>
        <end position="539"/>
    </location>
</feature>
<dbReference type="Proteomes" id="UP000015103">
    <property type="component" value="Unassembled WGS sequence"/>
</dbReference>
<dbReference type="SUPFAM" id="SSF56112">
    <property type="entry name" value="Protein kinase-like (PK-like)"/>
    <property type="match status" value="2"/>
</dbReference>
<dbReference type="VEuPathDB" id="VectorBase:RPRC008416"/>